<dbReference type="EMBL" id="SMGI01000003">
    <property type="protein sequence ID" value="TCK66746.1"/>
    <property type="molecule type" value="Genomic_DNA"/>
</dbReference>
<dbReference type="RefSeq" id="WP_132705266.1">
    <property type="nucleotide sequence ID" value="NZ_SMGI01000003.1"/>
</dbReference>
<protein>
    <submittedName>
        <fullName evidence="2">Gliding motility-associated-like protein</fullName>
    </submittedName>
</protein>
<organism evidence="2 3">
    <name type="scientific">Winogradskyella wandonensis</name>
    <dbReference type="NCBI Taxonomy" id="1442586"/>
    <lineage>
        <taxon>Bacteria</taxon>
        <taxon>Pseudomonadati</taxon>
        <taxon>Bacteroidota</taxon>
        <taxon>Flavobacteriia</taxon>
        <taxon>Flavobacteriales</taxon>
        <taxon>Flavobacteriaceae</taxon>
        <taxon>Winogradskyella</taxon>
    </lineage>
</organism>
<keyword evidence="3" id="KW-1185">Reference proteome</keyword>
<dbReference type="InterPro" id="IPR015943">
    <property type="entry name" value="WD40/YVTN_repeat-like_dom_sf"/>
</dbReference>
<gene>
    <name evidence="2" type="ORF">DFQ05_2020</name>
</gene>
<dbReference type="SUPFAM" id="SSF63829">
    <property type="entry name" value="Calcium-dependent phosphotriesterase"/>
    <property type="match status" value="1"/>
</dbReference>
<evidence type="ECO:0000256" key="1">
    <source>
        <dbReference type="SAM" id="SignalP"/>
    </source>
</evidence>
<dbReference type="Gene3D" id="2.130.10.10">
    <property type="entry name" value="YVTN repeat-like/Quinoprotein amine dehydrogenase"/>
    <property type="match status" value="1"/>
</dbReference>
<proteinExistence type="predicted"/>
<evidence type="ECO:0000313" key="3">
    <source>
        <dbReference type="Proteomes" id="UP000295714"/>
    </source>
</evidence>
<dbReference type="Proteomes" id="UP000295714">
    <property type="component" value="Unassembled WGS sequence"/>
</dbReference>
<feature type="chain" id="PRO_5020607220" evidence="1">
    <location>
        <begin position="20"/>
        <end position="1113"/>
    </location>
</feature>
<dbReference type="OrthoDB" id="9765926at2"/>
<sequence length="1113" mass="122368">MKKILFLIAFAIVSVSISAQNEASNWYFGDNAGISFNPDGSITPVTGQLSTDEGCTSISDGSGNLLFYTDGITVFDRNGAIMLNGTGLHGSPSSTQSGIIIPKPLDNDIYYIFTVDTNSFDQTDLGFKYSEVDITRNGGLGEVTQKNVTLLQDSSEKIAAVLKDCQTQAIWVVTLANQFGTLTNPFSFNTFHAFEVTAAGVNTTAVTSPANISATDQRGYLKFSPDGTKLACANAQSGLFIYDFDLATGTVTGTPQQLTINSSNGANIPYGVEFSPNNQFLYVASSNDFFNQNNPAQNEIPSNHFSSLVQFDLTAANIQASLFPINQRNGYRSALQLGPDGKIYRSTSATYNQGLPFLSVINNPNELGVACNYVENQVQLINNSRQGLPPFIASFFSETIDIINDPEITTTFLPLCEGESYTLTADNIPGATYTWSFDGTVQPTPPIPYEFEVFQNGLYEVLIELNTGDCEIFEGVAQVEYSPFPEAYTPQKIDECDNDLNDGVFRFDLSQQDADILGGQDPNQYTVHYYASEQDAIDDVNELPTFYENIINPQEIFVRVENVNNENCFSTTDENTGLTVSFLIEVYDQPRVNIVTNIDECDLEGDTTDGVITLTFSDYTLTVLGTQNPTDFTVTYHDTDAEAQTGANPLPNSYQNVPFNDEVFIRIENNNNTDCFDIGSFLITVNLTPEVNDIGLFQCDEDGTPDGRTLFNILEKEEDITGGNPDFSVEYFLNQTDADAGGPTIDASNFNNTSNPQIVIAKVTDITSGCFSYSEITLEVSATSANNAYLGVCDTDDVEDGFVEFDLSEADAQVLDGLPTGLDLVYYETLDDALLEVNPLSNNFTNTIQGGQTIFVRVENNNNCYGINEVELEVLTLPNIEIMEEVLYCLNNFPEPIVINGGVINDIPNNYYYDWSTDETTIEIEVNEPGTYTVTVSNVAGCSKERTVIVRGSDVATINDIEVTDASENNTITVLVNNPEEFEFSLDDPNGLYQDSNVFENVRPGIYTVYVRDKDGCGITEDMVSVVGFPKFFTPNGDNQNDFWQVKGISSQFQPDTIIYIFDKYGKLISKINPTGSGWDGTYNGAPMPSSDYWFSVTLQDGRRFSSHFALKR</sequence>
<name>A0A4R1KNW8_9FLAO</name>
<dbReference type="Pfam" id="PF13585">
    <property type="entry name" value="CHU_C"/>
    <property type="match status" value="1"/>
</dbReference>
<reference evidence="2 3" key="1">
    <citation type="journal article" date="2015" name="Stand. Genomic Sci.">
        <title>Genomic Encyclopedia of Bacterial and Archaeal Type Strains, Phase III: the genomes of soil and plant-associated and newly described type strains.</title>
        <authorList>
            <person name="Whitman W.B."/>
            <person name="Woyke T."/>
            <person name="Klenk H.P."/>
            <person name="Zhou Y."/>
            <person name="Lilburn T.G."/>
            <person name="Beck B.J."/>
            <person name="De Vos P."/>
            <person name="Vandamme P."/>
            <person name="Eisen J.A."/>
            <person name="Garrity G."/>
            <person name="Hugenholtz P."/>
            <person name="Kyrpides N.C."/>
        </authorList>
    </citation>
    <scope>NUCLEOTIDE SEQUENCE [LARGE SCALE GENOMIC DNA]</scope>
    <source>
        <strain evidence="2 3">CECT 8445</strain>
    </source>
</reference>
<feature type="signal peptide" evidence="1">
    <location>
        <begin position="1"/>
        <end position="19"/>
    </location>
</feature>
<keyword evidence="1" id="KW-0732">Signal</keyword>
<accession>A0A4R1KNW8</accession>
<dbReference type="InterPro" id="IPR026341">
    <property type="entry name" value="T9SS_type_B"/>
</dbReference>
<comment type="caution">
    <text evidence="2">The sequence shown here is derived from an EMBL/GenBank/DDBJ whole genome shotgun (WGS) entry which is preliminary data.</text>
</comment>
<dbReference type="NCBIfam" id="TIGR04131">
    <property type="entry name" value="Bac_Flav_CTERM"/>
    <property type="match status" value="1"/>
</dbReference>
<evidence type="ECO:0000313" key="2">
    <source>
        <dbReference type="EMBL" id="TCK66746.1"/>
    </source>
</evidence>
<dbReference type="AlphaFoldDB" id="A0A4R1KNW8"/>